<accession>A0ABV3BZW3</accession>
<protein>
    <submittedName>
        <fullName evidence="1">Uncharacterized protein</fullName>
    </submittedName>
</protein>
<proteinExistence type="predicted"/>
<organism evidence="1 2">
    <name type="scientific">Streptomyces atriruber</name>
    <dbReference type="NCBI Taxonomy" id="545121"/>
    <lineage>
        <taxon>Bacteria</taxon>
        <taxon>Bacillati</taxon>
        <taxon>Actinomycetota</taxon>
        <taxon>Actinomycetes</taxon>
        <taxon>Kitasatosporales</taxon>
        <taxon>Streptomycetaceae</taxon>
        <taxon>Streptomyces</taxon>
    </lineage>
</organism>
<dbReference type="Proteomes" id="UP001551176">
    <property type="component" value="Unassembled WGS sequence"/>
</dbReference>
<name>A0ABV3BZW3_9ACTN</name>
<keyword evidence="2" id="KW-1185">Reference proteome</keyword>
<dbReference type="EMBL" id="JBEYXV010000028">
    <property type="protein sequence ID" value="MEU6826559.1"/>
    <property type="molecule type" value="Genomic_DNA"/>
</dbReference>
<comment type="caution">
    <text evidence="1">The sequence shown here is derived from an EMBL/GenBank/DDBJ whole genome shotgun (WGS) entry which is preliminary data.</text>
</comment>
<gene>
    <name evidence="1" type="ORF">ABZ921_38640</name>
</gene>
<evidence type="ECO:0000313" key="2">
    <source>
        <dbReference type="Proteomes" id="UP001551176"/>
    </source>
</evidence>
<evidence type="ECO:0000313" key="1">
    <source>
        <dbReference type="EMBL" id="MEU6826559.1"/>
    </source>
</evidence>
<dbReference type="RefSeq" id="WP_359357776.1">
    <property type="nucleotide sequence ID" value="NZ_JBEYXV010000028.1"/>
</dbReference>
<reference evidence="1 2" key="1">
    <citation type="submission" date="2024-06" db="EMBL/GenBank/DDBJ databases">
        <title>The Natural Products Discovery Center: Release of the First 8490 Sequenced Strains for Exploring Actinobacteria Biosynthetic Diversity.</title>
        <authorList>
            <person name="Kalkreuter E."/>
            <person name="Kautsar S.A."/>
            <person name="Yang D."/>
            <person name="Bader C.D."/>
            <person name="Teijaro C.N."/>
            <person name="Fluegel L."/>
            <person name="Davis C.M."/>
            <person name="Simpson J.R."/>
            <person name="Lauterbach L."/>
            <person name="Steele A.D."/>
            <person name="Gui C."/>
            <person name="Meng S."/>
            <person name="Li G."/>
            <person name="Viehrig K."/>
            <person name="Ye F."/>
            <person name="Su P."/>
            <person name="Kiefer A.F."/>
            <person name="Nichols A."/>
            <person name="Cepeda A.J."/>
            <person name="Yan W."/>
            <person name="Fan B."/>
            <person name="Jiang Y."/>
            <person name="Adhikari A."/>
            <person name="Zheng C.-J."/>
            <person name="Schuster L."/>
            <person name="Cowan T.M."/>
            <person name="Smanski M.J."/>
            <person name="Chevrette M.G."/>
            <person name="De Carvalho L.P.S."/>
            <person name="Shen B."/>
        </authorList>
    </citation>
    <scope>NUCLEOTIDE SEQUENCE [LARGE SCALE GENOMIC DNA]</scope>
    <source>
        <strain evidence="1 2">NPDC046838</strain>
    </source>
</reference>
<sequence>MSDPERRYVLWNTAGETLVFDRRINCPADVGDEDLPEVLRRMREAGVPETDVYPGRPCA</sequence>